<evidence type="ECO:0000313" key="2">
    <source>
        <dbReference type="Proteomes" id="UP000198211"/>
    </source>
</evidence>
<organism evidence="1 2">
    <name type="scientific">Phytophthora megakarya</name>
    <dbReference type="NCBI Taxonomy" id="4795"/>
    <lineage>
        <taxon>Eukaryota</taxon>
        <taxon>Sar</taxon>
        <taxon>Stramenopiles</taxon>
        <taxon>Oomycota</taxon>
        <taxon>Peronosporomycetes</taxon>
        <taxon>Peronosporales</taxon>
        <taxon>Peronosporaceae</taxon>
        <taxon>Phytophthora</taxon>
    </lineage>
</organism>
<dbReference type="AlphaFoldDB" id="A0A225WPP0"/>
<name>A0A225WPP0_9STRA</name>
<keyword evidence="1" id="KW-0378">Hydrolase</keyword>
<protein>
    <submittedName>
        <fullName evidence="1">Ubiquitin carboxyl-terminal hydrolase</fullName>
    </submittedName>
</protein>
<dbReference type="SUPFAM" id="SSF54001">
    <property type="entry name" value="Cysteine proteinases"/>
    <property type="match status" value="1"/>
</dbReference>
<dbReference type="Gene3D" id="3.40.395.10">
    <property type="entry name" value="Adenoviral Proteinase, Chain A"/>
    <property type="match status" value="1"/>
</dbReference>
<reference evidence="2" key="1">
    <citation type="submission" date="2017-03" db="EMBL/GenBank/DDBJ databases">
        <title>Phytopthora megakarya and P. palmivora, two closely related causual agents of cacao black pod achieved similar genome size and gene model numbers by different mechanisms.</title>
        <authorList>
            <person name="Ali S."/>
            <person name="Shao J."/>
            <person name="Larry D.J."/>
            <person name="Kronmiller B."/>
            <person name="Shen D."/>
            <person name="Strem M.D."/>
            <person name="Melnick R.L."/>
            <person name="Guiltinan M.J."/>
            <person name="Tyler B.M."/>
            <person name="Meinhardt L.W."/>
            <person name="Bailey B.A."/>
        </authorList>
    </citation>
    <scope>NUCLEOTIDE SEQUENCE [LARGE SCALE GENOMIC DNA]</scope>
    <source>
        <strain evidence="2">zdho120</strain>
    </source>
</reference>
<accession>A0A225WPP0</accession>
<evidence type="ECO:0000313" key="1">
    <source>
        <dbReference type="EMBL" id="OWZ19601.1"/>
    </source>
</evidence>
<gene>
    <name evidence="1" type="ORF">PHMEG_0006121</name>
</gene>
<dbReference type="STRING" id="4795.A0A225WPP0"/>
<sequence length="219" mass="25046">MLARDRMLSDAIIDFAFRCICNWVGDSYAMDSFAPTFGSPRPPATRISRFHFVVLPVHLNGIHWGVIMVRMAYHLEQPRLTPYYYAPLCSNAYRSTMEDVYEKTVATFLRSWHRESIPGTERSVEDHGVWIGGPKQPDGTSCGVLCIAHVYDMLNDYSRLARGAVTEEDVAVMRLRIMWMIQMQPYLTTKSNELTRAVEATDIELLATVINKMLFIKNS</sequence>
<dbReference type="OrthoDB" id="94677at2759"/>
<keyword evidence="2" id="KW-1185">Reference proteome</keyword>
<dbReference type="GO" id="GO:0016787">
    <property type="term" value="F:hydrolase activity"/>
    <property type="evidence" value="ECO:0007669"/>
    <property type="project" value="UniProtKB-KW"/>
</dbReference>
<comment type="caution">
    <text evidence="1">The sequence shown here is derived from an EMBL/GenBank/DDBJ whole genome shotgun (WGS) entry which is preliminary data.</text>
</comment>
<proteinExistence type="predicted"/>
<dbReference type="EMBL" id="NBNE01000422">
    <property type="protein sequence ID" value="OWZ19601.1"/>
    <property type="molecule type" value="Genomic_DNA"/>
</dbReference>
<dbReference type="Proteomes" id="UP000198211">
    <property type="component" value="Unassembled WGS sequence"/>
</dbReference>
<dbReference type="InterPro" id="IPR038765">
    <property type="entry name" value="Papain-like_cys_pep_sf"/>
</dbReference>